<sequence length="109" mass="12481">MKVGDKVGFWVVERSAENRLTLRAEMRLPGDALFDLKVIEKRIPKPNLTSGDSSNSHKNIELIQTVTFNPKGLIGYAYWFGLLPIHTVVFDRMYNRLVGRIQSHGQRNL</sequence>
<protein>
    <recommendedName>
        <fullName evidence="2">DUF2867 domain-containing protein</fullName>
    </recommendedName>
</protein>
<reference evidence="1" key="1">
    <citation type="submission" date="2018-05" db="EMBL/GenBank/DDBJ databases">
        <authorList>
            <person name="Lanie J.A."/>
            <person name="Ng W.-L."/>
            <person name="Kazmierczak K.M."/>
            <person name="Andrzejewski T.M."/>
            <person name="Davidsen T.M."/>
            <person name="Wayne K.J."/>
            <person name="Tettelin H."/>
            <person name="Glass J.I."/>
            <person name="Rusch D."/>
            <person name="Podicherti R."/>
            <person name="Tsui H.-C.T."/>
            <person name="Winkler M.E."/>
        </authorList>
    </citation>
    <scope>NUCLEOTIDE SEQUENCE</scope>
</reference>
<dbReference type="Pfam" id="PF11066">
    <property type="entry name" value="DUF2867"/>
    <property type="match status" value="1"/>
</dbReference>
<evidence type="ECO:0000313" key="1">
    <source>
        <dbReference type="EMBL" id="SVE24812.1"/>
    </source>
</evidence>
<dbReference type="InterPro" id="IPR021295">
    <property type="entry name" value="DUF2867"/>
</dbReference>
<name>A0A383BY12_9ZZZZ</name>
<dbReference type="EMBL" id="UINC01204193">
    <property type="protein sequence ID" value="SVE24812.1"/>
    <property type="molecule type" value="Genomic_DNA"/>
</dbReference>
<gene>
    <name evidence="1" type="ORF">METZ01_LOCUS477666</name>
</gene>
<organism evidence="1">
    <name type="scientific">marine metagenome</name>
    <dbReference type="NCBI Taxonomy" id="408172"/>
    <lineage>
        <taxon>unclassified sequences</taxon>
        <taxon>metagenomes</taxon>
        <taxon>ecological metagenomes</taxon>
    </lineage>
</organism>
<dbReference type="AlphaFoldDB" id="A0A383BY12"/>
<evidence type="ECO:0008006" key="2">
    <source>
        <dbReference type="Google" id="ProtNLM"/>
    </source>
</evidence>
<proteinExistence type="predicted"/>
<accession>A0A383BY12</accession>